<gene>
    <name evidence="12" type="primary">FDX1</name>
    <name evidence="12" type="ORF">AMEX_G847</name>
</gene>
<dbReference type="InterPro" id="IPR036010">
    <property type="entry name" value="2Fe-2S_ferredoxin-like_sf"/>
</dbReference>
<dbReference type="PRINTS" id="PR00355">
    <property type="entry name" value="ADRENODOXIN"/>
</dbReference>
<dbReference type="GO" id="GO:0051537">
    <property type="term" value="F:2 iron, 2 sulfur cluster binding"/>
    <property type="evidence" value="ECO:0007669"/>
    <property type="project" value="UniProtKB-KW"/>
</dbReference>
<reference evidence="12 13" key="1">
    <citation type="submission" date="2021-07" db="EMBL/GenBank/DDBJ databases">
        <authorList>
            <person name="Imarazene B."/>
            <person name="Zahm M."/>
            <person name="Klopp C."/>
            <person name="Cabau C."/>
            <person name="Beille S."/>
            <person name="Jouanno E."/>
            <person name="Castinel A."/>
            <person name="Lluch J."/>
            <person name="Gil L."/>
            <person name="Kuchtly C."/>
            <person name="Lopez Roques C."/>
            <person name="Donnadieu C."/>
            <person name="Parrinello H."/>
            <person name="Journot L."/>
            <person name="Du K."/>
            <person name="Schartl M."/>
            <person name="Retaux S."/>
            <person name="Guiguen Y."/>
        </authorList>
    </citation>
    <scope>NUCLEOTIDE SEQUENCE [LARGE SCALE GENOMIC DNA]</scope>
    <source>
        <strain evidence="12">Pach_M1</strain>
        <tissue evidence="12">Testis</tissue>
    </source>
</reference>
<dbReference type="PANTHER" id="PTHR23426">
    <property type="entry name" value="FERREDOXIN/ADRENODOXIN"/>
    <property type="match status" value="1"/>
</dbReference>
<evidence type="ECO:0000313" key="13">
    <source>
        <dbReference type="Proteomes" id="UP000752171"/>
    </source>
</evidence>
<dbReference type="Proteomes" id="UP000752171">
    <property type="component" value="Unassembled WGS sequence"/>
</dbReference>
<evidence type="ECO:0000256" key="3">
    <source>
        <dbReference type="ARBA" id="ARBA00022448"/>
    </source>
</evidence>
<dbReference type="PROSITE" id="PS51085">
    <property type="entry name" value="2FE2S_FER_2"/>
    <property type="match status" value="1"/>
</dbReference>
<dbReference type="Pfam" id="PF00111">
    <property type="entry name" value="Fer2"/>
    <property type="match status" value="1"/>
</dbReference>
<comment type="similarity">
    <text evidence="2">Belongs to the adrenodoxin/putidaredoxin family.</text>
</comment>
<dbReference type="Gene3D" id="3.10.20.30">
    <property type="match status" value="1"/>
</dbReference>
<dbReference type="SUPFAM" id="SSF54292">
    <property type="entry name" value="2Fe-2S ferredoxin-like"/>
    <property type="match status" value="1"/>
</dbReference>
<evidence type="ECO:0000256" key="9">
    <source>
        <dbReference type="ARBA" id="ARBA00023128"/>
    </source>
</evidence>
<dbReference type="PROSITE" id="PS00814">
    <property type="entry name" value="ADX"/>
    <property type="match status" value="1"/>
</dbReference>
<name>A0A8T2MKB3_ASTMX</name>
<evidence type="ECO:0000256" key="7">
    <source>
        <dbReference type="ARBA" id="ARBA00023004"/>
    </source>
</evidence>
<feature type="domain" description="2Fe-2S ferredoxin-type" evidence="11">
    <location>
        <begin position="101"/>
        <end position="207"/>
    </location>
</feature>
<keyword evidence="5" id="KW-0479">Metal-binding</keyword>
<keyword evidence="7" id="KW-0408">Iron</keyword>
<keyword evidence="9" id="KW-0496">Mitochondrion</keyword>
<sequence>MRSRLPLSIMNHLEYVCVCVCNLDFKANSPLIQRSEQLPTYIHYAVAYTHSDTHSSCSSMALHVCVRSLLSTNGLRLLNIPLGVRLQPKQADLHSSSSLGSKVLLHFVNQSGTKTSVNAAEGESLLDVVINKNLNIDGFGACEGTLACSTCHLIFEDGVYEKLDSVADEEMDMMDLAYGLTKTSRLGCQVIVECWMDGMTVRVPQDIKYQREAQEVKNKQ</sequence>
<dbReference type="InterPro" id="IPR001041">
    <property type="entry name" value="2Fe-2S_ferredoxin-type"/>
</dbReference>
<evidence type="ECO:0000256" key="6">
    <source>
        <dbReference type="ARBA" id="ARBA00022982"/>
    </source>
</evidence>
<keyword evidence="6" id="KW-0249">Electron transport</keyword>
<evidence type="ECO:0000259" key="11">
    <source>
        <dbReference type="PROSITE" id="PS51085"/>
    </source>
</evidence>
<dbReference type="InterPro" id="IPR001055">
    <property type="entry name" value="Adrenodoxin-like"/>
</dbReference>
<dbReference type="PANTHER" id="PTHR23426:SF73">
    <property type="entry name" value="FERREDOXIN 1B"/>
    <property type="match status" value="1"/>
</dbReference>
<dbReference type="GO" id="GO:0046872">
    <property type="term" value="F:metal ion binding"/>
    <property type="evidence" value="ECO:0007669"/>
    <property type="project" value="UniProtKB-KW"/>
</dbReference>
<comment type="cofactor">
    <cofactor evidence="10">
        <name>[2Fe-2S] cluster</name>
        <dbReference type="ChEBI" id="CHEBI:190135"/>
    </cofactor>
</comment>
<dbReference type="GO" id="GO:0009055">
    <property type="term" value="F:electron transfer activity"/>
    <property type="evidence" value="ECO:0007669"/>
    <property type="project" value="TreeGrafter"/>
</dbReference>
<protein>
    <submittedName>
        <fullName evidence="12">Adrenodoxin, mitochondrial-like</fullName>
    </submittedName>
</protein>
<keyword evidence="8" id="KW-0411">Iron-sulfur</keyword>
<keyword evidence="3" id="KW-0813">Transport</keyword>
<dbReference type="InterPro" id="IPR018298">
    <property type="entry name" value="Adrenodoxin_Fe-S_BS"/>
</dbReference>
<dbReference type="InterPro" id="IPR012675">
    <property type="entry name" value="Beta-grasp_dom_sf"/>
</dbReference>
<comment type="subcellular location">
    <subcellularLocation>
        <location evidence="1">Mitochondrion matrix</location>
    </subcellularLocation>
</comment>
<evidence type="ECO:0000313" key="12">
    <source>
        <dbReference type="EMBL" id="KAG9282222.1"/>
    </source>
</evidence>
<dbReference type="AlphaFoldDB" id="A0A8T2MKB3"/>
<dbReference type="FunFam" id="3.10.20.30:FF:000013">
    <property type="entry name" value="Adrenodoxin, mitochondrial"/>
    <property type="match status" value="1"/>
</dbReference>
<evidence type="ECO:0000256" key="4">
    <source>
        <dbReference type="ARBA" id="ARBA00022714"/>
    </source>
</evidence>
<accession>A0A8T2MKB3</accession>
<dbReference type="GO" id="GO:0140647">
    <property type="term" value="P:P450-containing electron transport chain"/>
    <property type="evidence" value="ECO:0007669"/>
    <property type="project" value="InterPro"/>
</dbReference>
<dbReference type="OrthoDB" id="268593at2759"/>
<organism evidence="12 13">
    <name type="scientific">Astyanax mexicanus</name>
    <name type="common">Blind cave fish</name>
    <name type="synonym">Astyanax fasciatus mexicanus</name>
    <dbReference type="NCBI Taxonomy" id="7994"/>
    <lineage>
        <taxon>Eukaryota</taxon>
        <taxon>Metazoa</taxon>
        <taxon>Chordata</taxon>
        <taxon>Craniata</taxon>
        <taxon>Vertebrata</taxon>
        <taxon>Euteleostomi</taxon>
        <taxon>Actinopterygii</taxon>
        <taxon>Neopterygii</taxon>
        <taxon>Teleostei</taxon>
        <taxon>Ostariophysi</taxon>
        <taxon>Characiformes</taxon>
        <taxon>Characoidei</taxon>
        <taxon>Acestrorhamphidae</taxon>
        <taxon>Acestrorhamphinae</taxon>
        <taxon>Astyanax</taxon>
    </lineage>
</organism>
<keyword evidence="4" id="KW-0001">2Fe-2S</keyword>
<evidence type="ECO:0000256" key="8">
    <source>
        <dbReference type="ARBA" id="ARBA00023014"/>
    </source>
</evidence>
<dbReference type="EMBL" id="JAICCE010000001">
    <property type="protein sequence ID" value="KAG9282222.1"/>
    <property type="molecule type" value="Genomic_DNA"/>
</dbReference>
<comment type="caution">
    <text evidence="12">The sequence shown here is derived from an EMBL/GenBank/DDBJ whole genome shotgun (WGS) entry which is preliminary data.</text>
</comment>
<evidence type="ECO:0000256" key="5">
    <source>
        <dbReference type="ARBA" id="ARBA00022723"/>
    </source>
</evidence>
<evidence type="ECO:0000256" key="10">
    <source>
        <dbReference type="ARBA" id="ARBA00034078"/>
    </source>
</evidence>
<evidence type="ECO:0000256" key="1">
    <source>
        <dbReference type="ARBA" id="ARBA00004305"/>
    </source>
</evidence>
<dbReference type="CDD" id="cd00207">
    <property type="entry name" value="fer2"/>
    <property type="match status" value="1"/>
</dbReference>
<dbReference type="GO" id="GO:0005759">
    <property type="term" value="C:mitochondrial matrix"/>
    <property type="evidence" value="ECO:0007669"/>
    <property type="project" value="UniProtKB-SubCell"/>
</dbReference>
<proteinExistence type="inferred from homology"/>
<evidence type="ECO:0000256" key="2">
    <source>
        <dbReference type="ARBA" id="ARBA00010914"/>
    </source>
</evidence>